<dbReference type="GO" id="GO:0016485">
    <property type="term" value="P:protein processing"/>
    <property type="evidence" value="ECO:0000318"/>
    <property type="project" value="GO_Central"/>
</dbReference>
<evidence type="ECO:0000256" key="2">
    <source>
        <dbReference type="ARBA" id="ARBA00022670"/>
    </source>
</evidence>
<evidence type="ECO:0000256" key="9">
    <source>
        <dbReference type="SAM" id="MobiDB-lite"/>
    </source>
</evidence>
<dbReference type="PROSITE" id="PS51892">
    <property type="entry name" value="SUBTILASE"/>
    <property type="match status" value="1"/>
</dbReference>
<evidence type="ECO:0000256" key="10">
    <source>
        <dbReference type="SAM" id="Phobius"/>
    </source>
</evidence>
<dbReference type="GeneID" id="7050948"/>
<dbReference type="MEROPS" id="S08.A55"/>
<feature type="compositionally biased region" description="Low complexity" evidence="9">
    <location>
        <begin position="612"/>
        <end position="641"/>
    </location>
</feature>
<dbReference type="OMA" id="LHHACTN"/>
<sequence length="714" mass="78097">MRLLQSLAAVLLLLAGIGSAQPLDNVPEDLFVASVTEGTSPEALAEFLGGKFVRRMRNLPNYFVYSVPRTQLKKRTLQRRDLPSGVIDVQKQHWKRRYKRDSFALEDPLVLEVREKFDINDPLLSQQWHIINTNAIGHDLNVTGVWEEGYLGENVTVAFVDDGLDFRHADLQDAFSAVGSWDFNDDVPEPLPKLADDTHGTRCAGEVAAAWNDVCGVGIAPKAKVAGLRMLSGPVTDLMESEALNYGFDTNDIYSCSWGPADDGRAMEAPEPATRKALLNGVVNGRNGLGSVFVFASGNGGYYDDNCNFDGYTNSIFSVTVGAVDTEDSWPAYGEYCAAQLVSAYSSGHNRHIVTTNVDETCTHRHGGTSAAAPLGSAVYALALSARPELTWRDIQHITVYSALPFHTDDESHKFGFGKLDAGRFIETAKHWELVKPQTWYITPLMNVNASLSANETDTPHEVHLKFNMTRAMVHQSNIQDLEHVTVRTTIPFSRRGKLQVVLRSPSDVESVLATERPFDENAQGIQDWTFMTVQHWGEKPEGVWTLIVRDLSFGEHHGQVNNWQLGLWGQASNASQTRTLNFDPISPPQNGSLGSIVSSYTYDAGAVSANSTTSSISSSPTASSTTLPNATTNGTNTTSTIPSEESGKDNTTAFASFLGALASSLHRPVVLIVLASVFLCLGLSVILYVLFRKRKSPPPVTEESTNLLRESEV</sequence>
<dbReference type="Gene3D" id="3.40.50.200">
    <property type="entry name" value="Peptidase S8/S53 domain"/>
    <property type="match status" value="1"/>
</dbReference>
<evidence type="ECO:0000313" key="14">
    <source>
        <dbReference type="JaponicusDB" id="SJAG_04398"/>
    </source>
</evidence>
<evidence type="ECO:0000256" key="7">
    <source>
        <dbReference type="PIRSR" id="PIRSR615500-1"/>
    </source>
</evidence>
<dbReference type="OrthoDB" id="300641at2759"/>
<dbReference type="EMBL" id="KE651167">
    <property type="protein sequence ID" value="EEB09213.1"/>
    <property type="molecule type" value="Genomic_DNA"/>
</dbReference>
<keyword evidence="15" id="KW-1185">Reference proteome</keyword>
<dbReference type="InterPro" id="IPR036852">
    <property type="entry name" value="Peptidase_S8/S53_dom_sf"/>
</dbReference>
<dbReference type="Gene3D" id="2.60.120.260">
    <property type="entry name" value="Galactose-binding domain-like"/>
    <property type="match status" value="1"/>
</dbReference>
<evidence type="ECO:0000256" key="3">
    <source>
        <dbReference type="ARBA" id="ARBA00022729"/>
    </source>
</evidence>
<evidence type="ECO:0000256" key="6">
    <source>
        <dbReference type="ARBA" id="ARBA00022837"/>
    </source>
</evidence>
<dbReference type="PROSITE" id="PS00136">
    <property type="entry name" value="SUBTILASE_ASP"/>
    <property type="match status" value="1"/>
</dbReference>
<feature type="active site" description="Charge relay system" evidence="7 8">
    <location>
        <position position="370"/>
    </location>
</feature>
<dbReference type="AlphaFoldDB" id="B6K6Q9"/>
<dbReference type="SUPFAM" id="SSF49785">
    <property type="entry name" value="Galactose-binding domain-like"/>
    <property type="match status" value="1"/>
</dbReference>
<dbReference type="PANTHER" id="PTHR42884:SF14">
    <property type="entry name" value="NEUROENDOCRINE CONVERTASE 1"/>
    <property type="match status" value="1"/>
</dbReference>
<organism evidence="13 15">
    <name type="scientific">Schizosaccharomyces japonicus (strain yFS275 / FY16936)</name>
    <name type="common">Fission yeast</name>
    <dbReference type="NCBI Taxonomy" id="402676"/>
    <lineage>
        <taxon>Eukaryota</taxon>
        <taxon>Fungi</taxon>
        <taxon>Dikarya</taxon>
        <taxon>Ascomycota</taxon>
        <taxon>Taphrinomycotina</taxon>
        <taxon>Schizosaccharomycetes</taxon>
        <taxon>Schizosaccharomycetales</taxon>
        <taxon>Schizosaccharomycetaceae</taxon>
        <taxon>Schizosaccharomyces</taxon>
    </lineage>
</organism>
<feature type="domain" description="P/Homo B" evidence="12">
    <location>
        <begin position="435"/>
        <end position="574"/>
    </location>
</feature>
<dbReference type="InterPro" id="IPR008979">
    <property type="entry name" value="Galactose-bd-like_sf"/>
</dbReference>
<keyword evidence="5 8" id="KW-0720">Serine protease</keyword>
<feature type="signal peptide" evidence="11">
    <location>
        <begin position="1"/>
        <end position="20"/>
    </location>
</feature>
<keyword evidence="10" id="KW-0472">Membrane</keyword>
<keyword evidence="10" id="KW-1133">Transmembrane helix</keyword>
<keyword evidence="6" id="KW-0106">Calcium</keyword>
<feature type="transmembrane region" description="Helical" evidence="10">
    <location>
        <begin position="670"/>
        <end position="692"/>
    </location>
</feature>
<evidence type="ECO:0000313" key="13">
    <source>
        <dbReference type="EMBL" id="EEB09213.1"/>
    </source>
</evidence>
<dbReference type="InterPro" id="IPR023828">
    <property type="entry name" value="Peptidase_S8_Ser-AS"/>
</dbReference>
<protein>
    <submittedName>
        <fullName evidence="13">Kexin</fullName>
    </submittedName>
</protein>
<dbReference type="InterPro" id="IPR022398">
    <property type="entry name" value="Peptidase_S8_His-AS"/>
</dbReference>
<dbReference type="Pfam" id="PF00082">
    <property type="entry name" value="Peptidase_S8"/>
    <property type="match status" value="1"/>
</dbReference>
<feature type="region of interest" description="Disordered" evidence="9">
    <location>
        <begin position="612"/>
        <end position="648"/>
    </location>
</feature>
<evidence type="ECO:0000256" key="11">
    <source>
        <dbReference type="SAM" id="SignalP"/>
    </source>
</evidence>
<dbReference type="Proteomes" id="UP000001744">
    <property type="component" value="Unassembled WGS sequence"/>
</dbReference>
<evidence type="ECO:0000256" key="8">
    <source>
        <dbReference type="PROSITE-ProRule" id="PRU01240"/>
    </source>
</evidence>
<dbReference type="PRINTS" id="PR00723">
    <property type="entry name" value="SUBTILISIN"/>
</dbReference>
<keyword evidence="10" id="KW-0812">Transmembrane</keyword>
<dbReference type="SUPFAM" id="SSF52743">
    <property type="entry name" value="Subtilisin-like"/>
    <property type="match status" value="1"/>
</dbReference>
<reference evidence="13 15" key="1">
    <citation type="journal article" date="2011" name="Science">
        <title>Comparative functional genomics of the fission yeasts.</title>
        <authorList>
            <person name="Rhind N."/>
            <person name="Chen Z."/>
            <person name="Yassour M."/>
            <person name="Thompson D.A."/>
            <person name="Haas B.J."/>
            <person name="Habib N."/>
            <person name="Wapinski I."/>
            <person name="Roy S."/>
            <person name="Lin M.F."/>
            <person name="Heiman D.I."/>
            <person name="Young S.K."/>
            <person name="Furuya K."/>
            <person name="Guo Y."/>
            <person name="Pidoux A."/>
            <person name="Chen H.M."/>
            <person name="Robbertse B."/>
            <person name="Goldberg J.M."/>
            <person name="Aoki K."/>
            <person name="Bayne E.H."/>
            <person name="Berlin A.M."/>
            <person name="Desjardins C.A."/>
            <person name="Dobbs E."/>
            <person name="Dukaj L."/>
            <person name="Fan L."/>
            <person name="FitzGerald M.G."/>
            <person name="French C."/>
            <person name="Gujja S."/>
            <person name="Hansen K."/>
            <person name="Keifenheim D."/>
            <person name="Levin J.Z."/>
            <person name="Mosher R.A."/>
            <person name="Mueller C.A."/>
            <person name="Pfiffner J."/>
            <person name="Priest M."/>
            <person name="Russ C."/>
            <person name="Smialowska A."/>
            <person name="Swoboda P."/>
            <person name="Sykes S.M."/>
            <person name="Vaughn M."/>
            <person name="Vengrova S."/>
            <person name="Yoder R."/>
            <person name="Zeng Q."/>
            <person name="Allshire R."/>
            <person name="Baulcombe D."/>
            <person name="Birren B.W."/>
            <person name="Brown W."/>
            <person name="Ekwall K."/>
            <person name="Kellis M."/>
            <person name="Leatherwood J."/>
            <person name="Levin H."/>
            <person name="Margalit H."/>
            <person name="Martienssen R."/>
            <person name="Nieduszynski C.A."/>
            <person name="Spatafora J.W."/>
            <person name="Friedman N."/>
            <person name="Dalgaard J.Z."/>
            <person name="Baumann P."/>
            <person name="Niki H."/>
            <person name="Regev A."/>
            <person name="Nusbaum C."/>
        </authorList>
    </citation>
    <scope>NUCLEOTIDE SEQUENCE [LARGE SCALE GENOMIC DNA]</scope>
    <source>
        <strain evidence="15">yFS275 / FY16936</strain>
    </source>
</reference>
<dbReference type="GO" id="GO:0005802">
    <property type="term" value="C:trans-Golgi network"/>
    <property type="evidence" value="ECO:0000318"/>
    <property type="project" value="GO_Central"/>
</dbReference>
<name>B6K6Q9_SCHJY</name>
<dbReference type="InterPro" id="IPR023827">
    <property type="entry name" value="Peptidase_S8_Asp-AS"/>
</dbReference>
<dbReference type="GO" id="GO:0000139">
    <property type="term" value="C:Golgi membrane"/>
    <property type="evidence" value="ECO:0000318"/>
    <property type="project" value="GO_Central"/>
</dbReference>
<dbReference type="VEuPathDB" id="FungiDB:SJAG_04398"/>
<comment type="similarity">
    <text evidence="1">Belongs to the peptidase S8 family. Furin subfamily.</text>
</comment>
<dbReference type="JaponicusDB" id="SJAG_04398">
    <property type="gene designation" value="krp1"/>
</dbReference>
<evidence type="ECO:0000256" key="5">
    <source>
        <dbReference type="ARBA" id="ARBA00022825"/>
    </source>
</evidence>
<feature type="active site" description="Charge relay system" evidence="7 8">
    <location>
        <position position="161"/>
    </location>
</feature>
<evidence type="ECO:0000256" key="1">
    <source>
        <dbReference type="ARBA" id="ARBA00005325"/>
    </source>
</evidence>
<dbReference type="Pfam" id="PF01483">
    <property type="entry name" value="P_proprotein"/>
    <property type="match status" value="1"/>
</dbReference>
<feature type="active site" description="Charge relay system" evidence="7 8">
    <location>
        <position position="199"/>
    </location>
</feature>
<keyword evidence="2 8" id="KW-0645">Protease</keyword>
<dbReference type="eggNOG" id="KOG3525">
    <property type="taxonomic scope" value="Eukaryota"/>
</dbReference>
<dbReference type="STRING" id="402676.B6K6Q9"/>
<dbReference type="FunFam" id="2.60.120.260:FF:000026">
    <property type="entry name" value="proprotein convertase subtilisin/kexin type 7"/>
    <property type="match status" value="1"/>
</dbReference>
<dbReference type="GO" id="GO:0004252">
    <property type="term" value="F:serine-type endopeptidase activity"/>
    <property type="evidence" value="ECO:0000318"/>
    <property type="project" value="GO_Central"/>
</dbReference>
<dbReference type="PROSITE" id="PS00137">
    <property type="entry name" value="SUBTILASE_HIS"/>
    <property type="match status" value="1"/>
</dbReference>
<dbReference type="PROSITE" id="PS51829">
    <property type="entry name" value="P_HOMO_B"/>
    <property type="match status" value="1"/>
</dbReference>
<proteinExistence type="inferred from homology"/>
<dbReference type="HOGENOM" id="CLU_002976_2_1_1"/>
<evidence type="ECO:0000259" key="12">
    <source>
        <dbReference type="PROSITE" id="PS51829"/>
    </source>
</evidence>
<dbReference type="PANTHER" id="PTHR42884">
    <property type="entry name" value="PROPROTEIN CONVERTASE SUBTILISIN/KEXIN-RELATED"/>
    <property type="match status" value="1"/>
</dbReference>
<gene>
    <name evidence="14" type="primary">krp1</name>
    <name evidence="13" type="ORF">SJAG_04398</name>
</gene>
<dbReference type="GO" id="GO:0007323">
    <property type="term" value="P:peptide pheromone maturation"/>
    <property type="evidence" value="ECO:0007669"/>
    <property type="project" value="EnsemblFungi"/>
</dbReference>
<keyword evidence="3 11" id="KW-0732">Signal</keyword>
<dbReference type="InterPro" id="IPR034182">
    <property type="entry name" value="Kexin/furin"/>
</dbReference>
<dbReference type="InterPro" id="IPR015500">
    <property type="entry name" value="Peptidase_S8_subtilisin-rel"/>
</dbReference>
<dbReference type="InterPro" id="IPR002884">
    <property type="entry name" value="P_dom"/>
</dbReference>
<dbReference type="PROSITE" id="PS00138">
    <property type="entry name" value="SUBTILASE_SER"/>
    <property type="match status" value="1"/>
</dbReference>
<keyword evidence="4 8" id="KW-0378">Hydrolase</keyword>
<dbReference type="RefSeq" id="XP_002175506.1">
    <property type="nucleotide sequence ID" value="XM_002175470.1"/>
</dbReference>
<accession>B6K6Q9</accession>
<feature type="chain" id="PRO_5002845111" evidence="11">
    <location>
        <begin position="21"/>
        <end position="714"/>
    </location>
</feature>
<dbReference type="CDD" id="cd04059">
    <property type="entry name" value="Peptidases_S8_Protein_convertases_Kexins_Furin-like"/>
    <property type="match status" value="1"/>
</dbReference>
<dbReference type="InterPro" id="IPR000209">
    <property type="entry name" value="Peptidase_S8/S53_dom"/>
</dbReference>
<evidence type="ECO:0000256" key="4">
    <source>
        <dbReference type="ARBA" id="ARBA00022801"/>
    </source>
</evidence>
<evidence type="ECO:0000313" key="15">
    <source>
        <dbReference type="Proteomes" id="UP000001744"/>
    </source>
</evidence>